<reference evidence="2" key="1">
    <citation type="submission" date="2023-03" db="EMBL/GenBank/DDBJ databases">
        <title>Massive genome expansion in bonnet fungi (Mycena s.s.) driven by repeated elements and novel gene families across ecological guilds.</title>
        <authorList>
            <consortium name="Lawrence Berkeley National Laboratory"/>
            <person name="Harder C.B."/>
            <person name="Miyauchi S."/>
            <person name="Viragh M."/>
            <person name="Kuo A."/>
            <person name="Thoen E."/>
            <person name="Andreopoulos B."/>
            <person name="Lu D."/>
            <person name="Skrede I."/>
            <person name="Drula E."/>
            <person name="Henrissat B."/>
            <person name="Morin E."/>
            <person name="Kohler A."/>
            <person name="Barry K."/>
            <person name="LaButti K."/>
            <person name="Morin E."/>
            <person name="Salamov A."/>
            <person name="Lipzen A."/>
            <person name="Mereny Z."/>
            <person name="Hegedus B."/>
            <person name="Baldrian P."/>
            <person name="Stursova M."/>
            <person name="Weitz H."/>
            <person name="Taylor A."/>
            <person name="Grigoriev I.V."/>
            <person name="Nagy L.G."/>
            <person name="Martin F."/>
            <person name="Kauserud H."/>
        </authorList>
    </citation>
    <scope>NUCLEOTIDE SEQUENCE</scope>
    <source>
        <strain evidence="2">9144</strain>
    </source>
</reference>
<protein>
    <submittedName>
        <fullName evidence="2">Uncharacterized protein</fullName>
    </submittedName>
</protein>
<gene>
    <name evidence="2" type="ORF">GGX14DRAFT_629861</name>
</gene>
<evidence type="ECO:0000256" key="1">
    <source>
        <dbReference type="SAM" id="Phobius"/>
    </source>
</evidence>
<keyword evidence="3" id="KW-1185">Reference proteome</keyword>
<sequence length="96" mass="10171">MALKTFLSSPILAMLANLRHATVLVAIPVAGTAALIIGISSLVLLTYAGETPADPPYARRWAHCVVLPLAAGAHCVVLPLAVEAHSPWRPTAWCFF</sequence>
<organism evidence="2 3">
    <name type="scientific">Mycena pura</name>
    <dbReference type="NCBI Taxonomy" id="153505"/>
    <lineage>
        <taxon>Eukaryota</taxon>
        <taxon>Fungi</taxon>
        <taxon>Dikarya</taxon>
        <taxon>Basidiomycota</taxon>
        <taxon>Agaricomycotina</taxon>
        <taxon>Agaricomycetes</taxon>
        <taxon>Agaricomycetidae</taxon>
        <taxon>Agaricales</taxon>
        <taxon>Marasmiineae</taxon>
        <taxon>Mycenaceae</taxon>
        <taxon>Mycena</taxon>
    </lineage>
</organism>
<name>A0AAD7E433_9AGAR</name>
<keyword evidence="1" id="KW-0812">Transmembrane</keyword>
<proteinExistence type="predicted"/>
<feature type="transmembrane region" description="Helical" evidence="1">
    <location>
        <begin position="60"/>
        <end position="82"/>
    </location>
</feature>
<keyword evidence="1" id="KW-1133">Transmembrane helix</keyword>
<evidence type="ECO:0000313" key="2">
    <source>
        <dbReference type="EMBL" id="KAJ7227415.1"/>
    </source>
</evidence>
<comment type="caution">
    <text evidence="2">The sequence shown here is derived from an EMBL/GenBank/DDBJ whole genome shotgun (WGS) entry which is preliminary data.</text>
</comment>
<feature type="transmembrane region" description="Helical" evidence="1">
    <location>
        <begin position="21"/>
        <end position="48"/>
    </location>
</feature>
<dbReference type="AlphaFoldDB" id="A0AAD7E433"/>
<keyword evidence="1" id="KW-0472">Membrane</keyword>
<evidence type="ECO:0000313" key="3">
    <source>
        <dbReference type="Proteomes" id="UP001219525"/>
    </source>
</evidence>
<accession>A0AAD7E433</accession>
<dbReference type="EMBL" id="JARJCW010000003">
    <property type="protein sequence ID" value="KAJ7227415.1"/>
    <property type="molecule type" value="Genomic_DNA"/>
</dbReference>
<dbReference type="Proteomes" id="UP001219525">
    <property type="component" value="Unassembled WGS sequence"/>
</dbReference>